<dbReference type="STRING" id="65393.PCC7424_5147"/>
<dbReference type="InterPro" id="IPR005572">
    <property type="entry name" value="Anti-sigma_E_RseA_N"/>
</dbReference>
<dbReference type="eggNOG" id="COG5662">
    <property type="taxonomic scope" value="Bacteria"/>
</dbReference>
<accession>B7KH10</accession>
<dbReference type="OrthoDB" id="463972at2"/>
<evidence type="ECO:0000313" key="3">
    <source>
        <dbReference type="EMBL" id="ACK73497.1"/>
    </source>
</evidence>
<keyword evidence="4" id="KW-1185">Reference proteome</keyword>
<name>B7KH10_GLOC7</name>
<organism evidence="3 4">
    <name type="scientific">Gloeothece citriformis (strain PCC 7424)</name>
    <name type="common">Cyanothece sp. (strain PCC 7424)</name>
    <dbReference type="NCBI Taxonomy" id="65393"/>
    <lineage>
        <taxon>Bacteria</taxon>
        <taxon>Bacillati</taxon>
        <taxon>Cyanobacteriota</taxon>
        <taxon>Cyanophyceae</taxon>
        <taxon>Oscillatoriophycideae</taxon>
        <taxon>Chroococcales</taxon>
        <taxon>Aphanothecaceae</taxon>
        <taxon>Gloeothece</taxon>
        <taxon>Gloeothece citriformis</taxon>
    </lineage>
</organism>
<protein>
    <submittedName>
        <fullName evidence="3">Putative transmembrane anti-sigma factor</fullName>
    </submittedName>
</protein>
<feature type="domain" description="Anti sigma-E protein RseA N-terminal" evidence="2">
    <location>
        <begin position="44"/>
        <end position="114"/>
    </location>
</feature>
<dbReference type="HOGENOM" id="CLU_113197_1_0_3"/>
<dbReference type="GO" id="GO:0016989">
    <property type="term" value="F:sigma factor antagonist activity"/>
    <property type="evidence" value="ECO:0007669"/>
    <property type="project" value="InterPro"/>
</dbReference>
<keyword evidence="1" id="KW-0472">Membrane</keyword>
<dbReference type="Proteomes" id="UP000002384">
    <property type="component" value="Chromosome"/>
</dbReference>
<feature type="transmembrane region" description="Helical" evidence="1">
    <location>
        <begin position="118"/>
        <end position="139"/>
    </location>
</feature>
<sequence>MRSNFDELNPRRHIVVENTIVNNPEFGSDTPPLAEDFEEEAYLELLSAYIDGEVDASERKQVQEWLDNDPKIHQQYMRMLRVQEAFRQTPVPPVSSVSSFELSEQVFQRLDRERKGRFLSFGVVIVGAISIGMLTSVLVKGNSDIPKLAQEEGLMIALNYPVIDIPSATISSKNISQSRK</sequence>
<dbReference type="AlphaFoldDB" id="B7KH10"/>
<dbReference type="EMBL" id="CP001291">
    <property type="protein sequence ID" value="ACK73497.1"/>
    <property type="molecule type" value="Genomic_DNA"/>
</dbReference>
<evidence type="ECO:0000313" key="4">
    <source>
        <dbReference type="Proteomes" id="UP000002384"/>
    </source>
</evidence>
<proteinExistence type="predicted"/>
<gene>
    <name evidence="3" type="ordered locus">PCC7424_5147</name>
</gene>
<reference evidence="4" key="1">
    <citation type="journal article" date="2011" name="MBio">
        <title>Novel metabolic attributes of the genus Cyanothece, comprising a group of unicellular nitrogen-fixing Cyanobacteria.</title>
        <authorList>
            <person name="Bandyopadhyay A."/>
            <person name="Elvitigala T."/>
            <person name="Welsh E."/>
            <person name="Stockel J."/>
            <person name="Liberton M."/>
            <person name="Min H."/>
            <person name="Sherman L.A."/>
            <person name="Pakrasi H.B."/>
        </authorList>
    </citation>
    <scope>NUCLEOTIDE SEQUENCE [LARGE SCALE GENOMIC DNA]</scope>
    <source>
        <strain evidence="4">PCC 7424</strain>
    </source>
</reference>
<dbReference type="Pfam" id="PF03872">
    <property type="entry name" value="RseA_N"/>
    <property type="match status" value="1"/>
</dbReference>
<dbReference type="KEGG" id="cyc:PCC7424_5147"/>
<evidence type="ECO:0000259" key="2">
    <source>
        <dbReference type="Pfam" id="PF03872"/>
    </source>
</evidence>
<dbReference type="RefSeq" id="WP_015957077.1">
    <property type="nucleotide sequence ID" value="NC_011729.1"/>
</dbReference>
<evidence type="ECO:0000256" key="1">
    <source>
        <dbReference type="SAM" id="Phobius"/>
    </source>
</evidence>
<dbReference type="InterPro" id="IPR036147">
    <property type="entry name" value="Anti-sigma_E_RseA_N_sf"/>
</dbReference>
<keyword evidence="1" id="KW-1133">Transmembrane helix</keyword>
<dbReference type="Gene3D" id="1.10.10.880">
    <property type="entry name" value="Anti sigma-E protein RseA, N-terminal domain"/>
    <property type="match status" value="1"/>
</dbReference>
<keyword evidence="1 3" id="KW-0812">Transmembrane</keyword>